<protein>
    <submittedName>
        <fullName evidence="1">Uncharacterized protein</fullName>
    </submittedName>
</protein>
<dbReference type="Proteomes" id="UP001555786">
    <property type="component" value="Unassembled WGS sequence"/>
</dbReference>
<reference evidence="1 2" key="1">
    <citation type="submission" date="2024-07" db="EMBL/GenBank/DDBJ databases">
        <title>Description of Labrys sedimenti sp. nov., isolated from a diclofenac-degrading enrichment culture.</title>
        <authorList>
            <person name="Tancsics A."/>
            <person name="Csepanyi A."/>
        </authorList>
    </citation>
    <scope>NUCLEOTIDE SEQUENCE [LARGE SCALE GENOMIC DNA]</scope>
    <source>
        <strain evidence="1 2">LMG 23578</strain>
    </source>
</reference>
<organism evidence="1 2">
    <name type="scientific">Labrys neptuniae</name>
    <dbReference type="NCBI Taxonomy" id="376174"/>
    <lineage>
        <taxon>Bacteria</taxon>
        <taxon>Pseudomonadati</taxon>
        <taxon>Pseudomonadota</taxon>
        <taxon>Alphaproteobacteria</taxon>
        <taxon>Hyphomicrobiales</taxon>
        <taxon>Xanthobacteraceae</taxon>
        <taxon>Labrys</taxon>
    </lineage>
</organism>
<accession>A0ABV3PIG6</accession>
<sequence length="186" mass="20730">MTPGKIHIHEDDWGMRSLHPLMALAHYRTDLDKAAQHAVDHAAPGGTGWTDVHVIANAPEEQAQFATLTPEAFGAALAFLPRVMQFNATASAGFEKHDEWGYYNSEALCFGHDADFYLICTHDAGVIREIFFELSSPDEVRLGFFREALSRLNAIEPLCLVDYWTDTVLDAADEEALDAYCRLLSE</sequence>
<dbReference type="RefSeq" id="WP_367623464.1">
    <property type="nucleotide sequence ID" value="NZ_JBFNQD010000002.1"/>
</dbReference>
<gene>
    <name evidence="1" type="ORF">ABXS05_07600</name>
</gene>
<keyword evidence="2" id="KW-1185">Reference proteome</keyword>
<proteinExistence type="predicted"/>
<evidence type="ECO:0000313" key="2">
    <source>
        <dbReference type="Proteomes" id="UP001555786"/>
    </source>
</evidence>
<name>A0ABV3PIG6_9HYPH</name>
<comment type="caution">
    <text evidence="1">The sequence shown here is derived from an EMBL/GenBank/DDBJ whole genome shotgun (WGS) entry which is preliminary data.</text>
</comment>
<evidence type="ECO:0000313" key="1">
    <source>
        <dbReference type="EMBL" id="MEW9305395.1"/>
    </source>
</evidence>
<dbReference type="EMBL" id="JBFNQD010000002">
    <property type="protein sequence ID" value="MEW9305395.1"/>
    <property type="molecule type" value="Genomic_DNA"/>
</dbReference>